<reference evidence="1" key="1">
    <citation type="submission" date="2016-03" db="EMBL/GenBank/DDBJ databases">
        <authorList>
            <person name="Ploux O."/>
        </authorList>
    </citation>
    <scope>NUCLEOTIDE SEQUENCE</scope>
    <source>
        <strain evidence="1">UC10</strain>
    </source>
</reference>
<protein>
    <submittedName>
        <fullName evidence="1">Uncharacterized protein</fullName>
    </submittedName>
</protein>
<organism evidence="1">
    <name type="scientific">uncultured Stenotrophomonas sp</name>
    <dbReference type="NCBI Taxonomy" id="165438"/>
    <lineage>
        <taxon>Bacteria</taxon>
        <taxon>Pseudomonadati</taxon>
        <taxon>Pseudomonadota</taxon>
        <taxon>Gammaproteobacteria</taxon>
        <taxon>Lysobacterales</taxon>
        <taxon>Lysobacteraceae</taxon>
        <taxon>Stenotrophomonas</taxon>
        <taxon>environmental samples</taxon>
    </lineage>
</organism>
<gene>
    <name evidence="1" type="ORF">STPYR_12760</name>
</gene>
<name>A0A1Y5QBJ3_9GAMM</name>
<dbReference type="AlphaFoldDB" id="A0A1Y5QBJ3"/>
<evidence type="ECO:0000313" key="1">
    <source>
        <dbReference type="EMBL" id="SBV37817.1"/>
    </source>
</evidence>
<accession>A0A1Y5QBJ3</accession>
<proteinExistence type="predicted"/>
<sequence>MQQQHVIDATAARLQLPLLALHCLRATANKDRAHANLLRLRSAGEQARNHRARSRRMGVASRLAAAAARDMATEVRQ</sequence>
<dbReference type="EMBL" id="FLTS01000001">
    <property type="protein sequence ID" value="SBV37817.1"/>
    <property type="molecule type" value="Genomic_DNA"/>
</dbReference>